<name>A0A401H1J5_9APHY</name>
<dbReference type="PROSITE" id="PS50888">
    <property type="entry name" value="BHLH"/>
    <property type="match status" value="1"/>
</dbReference>
<accession>A0A401H1J5</accession>
<feature type="compositionally biased region" description="Low complexity" evidence="6">
    <location>
        <begin position="297"/>
        <end position="309"/>
    </location>
</feature>
<protein>
    <recommendedName>
        <fullName evidence="7">BHLH domain-containing protein</fullName>
    </recommendedName>
</protein>
<dbReference type="PANTHER" id="PTHR15741:SF27">
    <property type="entry name" value="TRANSCRIPTION FACTOR AP-4"/>
    <property type="match status" value="1"/>
</dbReference>
<proteinExistence type="predicted"/>
<evidence type="ECO:0000259" key="7">
    <source>
        <dbReference type="PROSITE" id="PS50888"/>
    </source>
</evidence>
<feature type="compositionally biased region" description="Acidic residues" evidence="6">
    <location>
        <begin position="405"/>
        <end position="418"/>
    </location>
</feature>
<comment type="subcellular location">
    <subcellularLocation>
        <location evidence="1">Nucleus</location>
    </subcellularLocation>
</comment>
<dbReference type="SUPFAM" id="SSF47459">
    <property type="entry name" value="HLH, helix-loop-helix DNA-binding domain"/>
    <property type="match status" value="1"/>
</dbReference>
<dbReference type="STRING" id="139825.A0A401H1J5"/>
<keyword evidence="9" id="KW-1185">Reference proteome</keyword>
<keyword evidence="3" id="KW-0238">DNA-binding</keyword>
<feature type="compositionally biased region" description="Basic and acidic residues" evidence="6">
    <location>
        <begin position="313"/>
        <end position="337"/>
    </location>
</feature>
<evidence type="ECO:0000256" key="5">
    <source>
        <dbReference type="ARBA" id="ARBA00023242"/>
    </source>
</evidence>
<feature type="region of interest" description="Disordered" evidence="6">
    <location>
        <begin position="295"/>
        <end position="338"/>
    </location>
</feature>
<dbReference type="EMBL" id="BFAD01000013">
    <property type="protein sequence ID" value="GBE88307.1"/>
    <property type="molecule type" value="Genomic_DNA"/>
</dbReference>
<keyword evidence="2" id="KW-0805">Transcription regulation</keyword>
<feature type="compositionally biased region" description="Low complexity" evidence="6">
    <location>
        <begin position="130"/>
        <end position="175"/>
    </location>
</feature>
<feature type="region of interest" description="Disordered" evidence="6">
    <location>
        <begin position="395"/>
        <end position="418"/>
    </location>
</feature>
<feature type="compositionally biased region" description="Low complexity" evidence="6">
    <location>
        <begin position="92"/>
        <end position="105"/>
    </location>
</feature>
<evidence type="ECO:0000256" key="3">
    <source>
        <dbReference type="ARBA" id="ARBA00023125"/>
    </source>
</evidence>
<gene>
    <name evidence="8" type="ORF">SCP_1301220</name>
</gene>
<evidence type="ECO:0000256" key="2">
    <source>
        <dbReference type="ARBA" id="ARBA00023015"/>
    </source>
</evidence>
<sequence length="418" mass="43979">MSQHLLTAAESRLFNGFLDHHAHDSVEWRGFHPALADKIPHKQGKEALARATKELLSFGAANAPLSSKAATAAAGGSSSGGAIASLSASASAKTGGTSRSGSGVSHWPSFTPDAHDPARSNHGRYDRHSPYSFSSYRPQQQQQHDQPTSSSSAFTLASLNVSARPSVPPSSASTSKRALPRDHQVGGSISSAGDGTVAKRARPTPPEDTSAPILPANTPSAAAAAPAKARRPSQSARRSAVPAAPSKPALLSPSQKRANHIQSEQKRRANIRRGYEALCDAVPALREAIRLDDEASAADASTNANASSASGGGREDKARKRKRRGEDEKTADGRAGPRSENVVLSKTIEYIRTLLNDRQDLVTRLTFARSVLAPEHPALTVSTAHADEEGIPLWEREWKGGSGAADEDEGEGGSEEDE</sequence>
<comment type="caution">
    <text evidence="8">The sequence shown here is derived from an EMBL/GenBank/DDBJ whole genome shotgun (WGS) entry which is preliminary data.</text>
</comment>
<reference evidence="8 9" key="1">
    <citation type="journal article" date="2018" name="Sci. Rep.">
        <title>Genome sequence of the cauliflower mushroom Sparassis crispa (Hanabiratake) and its association with beneficial usage.</title>
        <authorList>
            <person name="Kiyama R."/>
            <person name="Furutani Y."/>
            <person name="Kawaguchi K."/>
            <person name="Nakanishi T."/>
        </authorList>
    </citation>
    <scope>NUCLEOTIDE SEQUENCE [LARGE SCALE GENOMIC DNA]</scope>
</reference>
<dbReference type="Proteomes" id="UP000287166">
    <property type="component" value="Unassembled WGS sequence"/>
</dbReference>
<dbReference type="GO" id="GO:0005634">
    <property type="term" value="C:nucleus"/>
    <property type="evidence" value="ECO:0007669"/>
    <property type="project" value="UniProtKB-SubCell"/>
</dbReference>
<evidence type="ECO:0000313" key="9">
    <source>
        <dbReference type="Proteomes" id="UP000287166"/>
    </source>
</evidence>
<keyword evidence="5" id="KW-0539">Nucleus</keyword>
<feature type="domain" description="BHLH" evidence="7">
    <location>
        <begin position="255"/>
        <end position="354"/>
    </location>
</feature>
<feature type="region of interest" description="Disordered" evidence="6">
    <location>
        <begin position="92"/>
        <end position="268"/>
    </location>
</feature>
<feature type="compositionally biased region" description="Low complexity" evidence="6">
    <location>
        <begin position="219"/>
        <end position="255"/>
    </location>
</feature>
<dbReference type="RefSeq" id="XP_027619220.1">
    <property type="nucleotide sequence ID" value="XM_027763419.1"/>
</dbReference>
<dbReference type="GeneID" id="38785224"/>
<evidence type="ECO:0000256" key="4">
    <source>
        <dbReference type="ARBA" id="ARBA00023163"/>
    </source>
</evidence>
<evidence type="ECO:0000256" key="1">
    <source>
        <dbReference type="ARBA" id="ARBA00004123"/>
    </source>
</evidence>
<dbReference type="Gene3D" id="4.10.280.10">
    <property type="entry name" value="Helix-loop-helix DNA-binding domain"/>
    <property type="match status" value="1"/>
</dbReference>
<dbReference type="PANTHER" id="PTHR15741">
    <property type="entry name" value="BASIC HELIX-LOOP-HELIX ZIP TRANSCRIPTION FACTOR"/>
    <property type="match status" value="1"/>
</dbReference>
<dbReference type="OrthoDB" id="5778525at2759"/>
<organism evidence="8 9">
    <name type="scientific">Sparassis crispa</name>
    <dbReference type="NCBI Taxonomy" id="139825"/>
    <lineage>
        <taxon>Eukaryota</taxon>
        <taxon>Fungi</taxon>
        <taxon>Dikarya</taxon>
        <taxon>Basidiomycota</taxon>
        <taxon>Agaricomycotina</taxon>
        <taxon>Agaricomycetes</taxon>
        <taxon>Polyporales</taxon>
        <taxon>Sparassidaceae</taxon>
        <taxon>Sparassis</taxon>
    </lineage>
</organism>
<dbReference type="InParanoid" id="A0A401H1J5"/>
<evidence type="ECO:0000256" key="6">
    <source>
        <dbReference type="SAM" id="MobiDB-lite"/>
    </source>
</evidence>
<evidence type="ECO:0000313" key="8">
    <source>
        <dbReference type="EMBL" id="GBE88307.1"/>
    </source>
</evidence>
<dbReference type="AlphaFoldDB" id="A0A401H1J5"/>
<dbReference type="InterPro" id="IPR036638">
    <property type="entry name" value="HLH_DNA-bd_sf"/>
</dbReference>
<dbReference type="GO" id="GO:0000981">
    <property type="term" value="F:DNA-binding transcription factor activity, RNA polymerase II-specific"/>
    <property type="evidence" value="ECO:0007669"/>
    <property type="project" value="TreeGrafter"/>
</dbReference>
<dbReference type="GO" id="GO:0046983">
    <property type="term" value="F:protein dimerization activity"/>
    <property type="evidence" value="ECO:0007669"/>
    <property type="project" value="InterPro"/>
</dbReference>
<feature type="compositionally biased region" description="Basic and acidic residues" evidence="6">
    <location>
        <begin position="113"/>
        <end position="129"/>
    </location>
</feature>
<dbReference type="Pfam" id="PF00010">
    <property type="entry name" value="HLH"/>
    <property type="match status" value="1"/>
</dbReference>
<keyword evidence="4" id="KW-0804">Transcription</keyword>
<dbReference type="GO" id="GO:0000978">
    <property type="term" value="F:RNA polymerase II cis-regulatory region sequence-specific DNA binding"/>
    <property type="evidence" value="ECO:0007669"/>
    <property type="project" value="TreeGrafter"/>
</dbReference>
<dbReference type="InterPro" id="IPR052207">
    <property type="entry name" value="Max-like/E-box_TFs"/>
</dbReference>
<dbReference type="InterPro" id="IPR011598">
    <property type="entry name" value="bHLH_dom"/>
</dbReference>